<evidence type="ECO:0000313" key="2">
    <source>
        <dbReference type="Proteomes" id="UP000199039"/>
    </source>
</evidence>
<dbReference type="Proteomes" id="UP000199039">
    <property type="component" value="Unassembled WGS sequence"/>
</dbReference>
<dbReference type="InterPro" id="IPR025534">
    <property type="entry name" value="DUF4420"/>
</dbReference>
<proteinExistence type="predicted"/>
<accession>A0A1G6GU75</accession>
<dbReference type="OrthoDB" id="4854145at2"/>
<organism evidence="1 2">
    <name type="scientific">Sanguibacter gelidistatuariae</name>
    <dbReference type="NCBI Taxonomy" id="1814289"/>
    <lineage>
        <taxon>Bacteria</taxon>
        <taxon>Bacillati</taxon>
        <taxon>Actinomycetota</taxon>
        <taxon>Actinomycetes</taxon>
        <taxon>Micrococcales</taxon>
        <taxon>Sanguibacteraceae</taxon>
        <taxon>Sanguibacter</taxon>
    </lineage>
</organism>
<dbReference type="EMBL" id="FMYH01000001">
    <property type="protein sequence ID" value="SDB85557.1"/>
    <property type="molecule type" value="Genomic_DNA"/>
</dbReference>
<dbReference type="AlphaFoldDB" id="A0A1G6GU75"/>
<reference evidence="1 2" key="1">
    <citation type="submission" date="2016-09" db="EMBL/GenBank/DDBJ databases">
        <authorList>
            <person name="Capua I."/>
            <person name="De Benedictis P."/>
            <person name="Joannis T."/>
            <person name="Lombin L.H."/>
            <person name="Cattoli G."/>
        </authorList>
    </citation>
    <scope>NUCLEOTIDE SEQUENCE [LARGE SCALE GENOMIC DNA]</scope>
    <source>
        <strain evidence="1 2">ISLP-3</strain>
    </source>
</reference>
<protein>
    <submittedName>
        <fullName evidence="1">Putative PD-(D/E)XK family member</fullName>
    </submittedName>
</protein>
<sequence>MSNMESHLAWLRATSQPTQFTLRDTDVKTAAGIVAVAVDAEDLPVLIIPIDDDEPVWTDERSWGVKVTTHPGSFTGTTSRVVVVRCTATEVAQPFTHLGTSLLEALAIDSTQPVKTCATVLSSWQHLFATTSRGLLTDEGVVGLLAELHVLESLCAQWGPQRALDAWRGPLGEPHDFTGPAGALEVKATTHASFLKVHVNGLTQLEPPLGGPLHLHLEVMSASPSGDTLPGAIGRLISAGTSAARLWELLAEVGVRWADEDLYRERRFATVDSKTYAVDDDFPKIVPTMFSSQEALSAIMQLEYVIALDGATPLSNSSTSTAVKVLGQ</sequence>
<gene>
    <name evidence="1" type="ORF">SAMN05216410_0478</name>
</gene>
<dbReference type="Pfam" id="PF14390">
    <property type="entry name" value="DUF4420"/>
    <property type="match status" value="1"/>
</dbReference>
<keyword evidence="2" id="KW-1185">Reference proteome</keyword>
<dbReference type="STRING" id="1814289.SAMN05216410_0478"/>
<evidence type="ECO:0000313" key="1">
    <source>
        <dbReference type="EMBL" id="SDB85557.1"/>
    </source>
</evidence>
<name>A0A1G6GU75_9MICO</name>
<dbReference type="RefSeq" id="WP_093180510.1">
    <property type="nucleotide sequence ID" value="NZ_FMYH01000001.1"/>
</dbReference>